<keyword evidence="3" id="KW-1185">Reference proteome</keyword>
<dbReference type="Gene3D" id="3.40.50.2000">
    <property type="entry name" value="Glycogen Phosphorylase B"/>
    <property type="match status" value="2"/>
</dbReference>
<dbReference type="EMBL" id="CP001737">
    <property type="protein sequence ID" value="ACV80731.1"/>
    <property type="molecule type" value="Genomic_DNA"/>
</dbReference>
<sequence>MIMKSKQARPLRIALVGTRGVPARYGGFETCVEEVGSRLVERGHEVVVYCRRRGSDRSAELDSYKGMSLVHFGALKKRSLETLSHTALSVQHLVRHRTDAAVVFNAANAPFLPALRAARIPVATHVDGLEWKRDKWGGAGRRYYLMAERLAVKWSDALIADAVGIQDYYLDKFAMPTDLITYGAPILDTVGDHRLAELGLTSGGYHLVVARFEPENHVDMIVEGYSASAAELPLIVVGSAPYADAYTQRVHELADGRVRFLGGVWDQQLLDQLYANAFTYLHGHSVGGTNPSLLRALGASAATTAFDVNFNREVLGGAGRFFSDVAGVRAQIEASELDIASTVELGTQARIQATKYDWDDVTDRYEDLCLRLAGRDRALAGPRTDAVAAAPLDAWLAEIGIAGSAEPVRVRTGSEPSLRSA</sequence>
<accession>C8XKS4</accession>
<name>C8XKS4_NAKMY</name>
<dbReference type="AlphaFoldDB" id="C8XKS4"/>
<dbReference type="InParanoid" id="C8XKS4"/>
<gene>
    <name evidence="2" type="ordered locus">Namu_4445</name>
</gene>
<reference evidence="2 3" key="2">
    <citation type="journal article" date="2010" name="Stand. Genomic Sci.">
        <title>Complete genome sequence of Nakamurella multipartita type strain (Y-104).</title>
        <authorList>
            <person name="Tice H."/>
            <person name="Mayilraj S."/>
            <person name="Sims D."/>
            <person name="Lapidus A."/>
            <person name="Nolan M."/>
            <person name="Lucas S."/>
            <person name="Glavina Del Rio T."/>
            <person name="Copeland A."/>
            <person name="Cheng J.F."/>
            <person name="Meincke L."/>
            <person name="Bruce D."/>
            <person name="Goodwin L."/>
            <person name="Pitluck S."/>
            <person name="Ivanova N."/>
            <person name="Mavromatis K."/>
            <person name="Ovchinnikova G."/>
            <person name="Pati A."/>
            <person name="Chen A."/>
            <person name="Palaniappan K."/>
            <person name="Land M."/>
            <person name="Hauser L."/>
            <person name="Chang Y.J."/>
            <person name="Jeffries C.D."/>
            <person name="Detter J.C."/>
            <person name="Brettin T."/>
            <person name="Rohde M."/>
            <person name="Goker M."/>
            <person name="Bristow J."/>
            <person name="Eisen J.A."/>
            <person name="Markowitz V."/>
            <person name="Hugenholtz P."/>
            <person name="Kyrpides N.C."/>
            <person name="Klenk H.P."/>
            <person name="Chen F."/>
        </authorList>
    </citation>
    <scope>NUCLEOTIDE SEQUENCE [LARGE SCALE GENOMIC DNA]</scope>
    <source>
        <strain evidence="3">ATCC 700099 / DSM 44233 / CIP 104796 / JCM 9543 / NBRC 105858 / Y-104</strain>
    </source>
</reference>
<proteinExistence type="predicted"/>
<feature type="domain" description="DUF1972" evidence="1">
    <location>
        <begin position="14"/>
        <end position="184"/>
    </location>
</feature>
<evidence type="ECO:0000259" key="1">
    <source>
        <dbReference type="Pfam" id="PF09314"/>
    </source>
</evidence>
<dbReference type="InterPro" id="IPR015393">
    <property type="entry name" value="DUF1972"/>
</dbReference>
<reference evidence="3" key="1">
    <citation type="submission" date="2009-09" db="EMBL/GenBank/DDBJ databases">
        <title>The complete genome of Nakamurella multipartita DSM 44233.</title>
        <authorList>
            <consortium name="US DOE Joint Genome Institute (JGI-PGF)"/>
            <person name="Lucas S."/>
            <person name="Copeland A."/>
            <person name="Lapidus A."/>
            <person name="Glavina del Rio T."/>
            <person name="Dalin E."/>
            <person name="Tice H."/>
            <person name="Bruce D."/>
            <person name="Goodwin L."/>
            <person name="Pitluck S."/>
            <person name="Kyrpides N."/>
            <person name="Mavromatis K."/>
            <person name="Ivanova N."/>
            <person name="Ovchinnikova G."/>
            <person name="Sims D."/>
            <person name="Meincke L."/>
            <person name="Brettin T."/>
            <person name="Detter J.C."/>
            <person name="Han C."/>
            <person name="Larimer F."/>
            <person name="Land M."/>
            <person name="Hauser L."/>
            <person name="Markowitz V."/>
            <person name="Cheng J.-F."/>
            <person name="Hugenholtz P."/>
            <person name="Woyke T."/>
            <person name="Wu D."/>
            <person name="Klenk H.-P."/>
            <person name="Eisen J.A."/>
        </authorList>
    </citation>
    <scope>NUCLEOTIDE SEQUENCE [LARGE SCALE GENOMIC DNA]</scope>
    <source>
        <strain evidence="3">ATCC 700099 / DSM 44233 / CIP 104796 / JCM 9543 / NBRC 105858 / Y-104</strain>
    </source>
</reference>
<dbReference type="Pfam" id="PF09314">
    <property type="entry name" value="DUF1972"/>
    <property type="match status" value="1"/>
</dbReference>
<dbReference type="SUPFAM" id="SSF53756">
    <property type="entry name" value="UDP-Glycosyltransferase/glycogen phosphorylase"/>
    <property type="match status" value="1"/>
</dbReference>
<evidence type="ECO:0000313" key="3">
    <source>
        <dbReference type="Proteomes" id="UP000002218"/>
    </source>
</evidence>
<protein>
    <recommendedName>
        <fullName evidence="1">DUF1972 domain-containing protein</fullName>
    </recommendedName>
</protein>
<dbReference type="Proteomes" id="UP000002218">
    <property type="component" value="Chromosome"/>
</dbReference>
<dbReference type="CAZy" id="GT4">
    <property type="family name" value="Glycosyltransferase Family 4"/>
</dbReference>
<dbReference type="STRING" id="479431.Namu_4445"/>
<organism evidence="2 3">
    <name type="scientific">Nakamurella multipartita (strain ATCC 700099 / DSM 44233 / CIP 104796 / JCM 9543 / NBRC 105858 / Y-104)</name>
    <name type="common">Microsphaera multipartita</name>
    <dbReference type="NCBI Taxonomy" id="479431"/>
    <lineage>
        <taxon>Bacteria</taxon>
        <taxon>Bacillati</taxon>
        <taxon>Actinomycetota</taxon>
        <taxon>Actinomycetes</taxon>
        <taxon>Nakamurellales</taxon>
        <taxon>Nakamurellaceae</taxon>
        <taxon>Nakamurella</taxon>
    </lineage>
</organism>
<dbReference type="HOGENOM" id="CLU_009583_3_0_11"/>
<dbReference type="KEGG" id="nml:Namu_4445"/>
<dbReference type="eggNOG" id="COG0438">
    <property type="taxonomic scope" value="Bacteria"/>
</dbReference>
<dbReference type="PANTHER" id="PTHR12526">
    <property type="entry name" value="GLYCOSYLTRANSFERASE"/>
    <property type="match status" value="1"/>
</dbReference>
<evidence type="ECO:0000313" key="2">
    <source>
        <dbReference type="EMBL" id="ACV80731.1"/>
    </source>
</evidence>
<dbReference type="GO" id="GO:0016757">
    <property type="term" value="F:glycosyltransferase activity"/>
    <property type="evidence" value="ECO:0007669"/>
    <property type="project" value="TreeGrafter"/>
</dbReference>
<dbReference type="PANTHER" id="PTHR12526:SF636">
    <property type="entry name" value="BLL3647 PROTEIN"/>
    <property type="match status" value="1"/>
</dbReference>